<sequence>MTALGENASGVVSNISRGAVNVEGENERQRVNGGVPRCNTKGGLSKARGGNEGTASGGCSTHERVGNESAAGFGTRRQRSGANTEVSQGGGCSQKSASRRGCRTQSERKDCDLGFKRTGGGKQLGREALGMGRPMLRWAVVKVDSHRFVSGGVESRGQKERESETVATAKKCCKPVSTQAHPRIPTRFLLKNAVKTRSSSRKRSKSLDEDKTSALALATVVTLRRGAV</sequence>
<dbReference type="EMBL" id="JAWWNJ010000132">
    <property type="protein sequence ID" value="KAK6985099.1"/>
    <property type="molecule type" value="Genomic_DNA"/>
</dbReference>
<comment type="caution">
    <text evidence="2">The sequence shown here is derived from an EMBL/GenBank/DDBJ whole genome shotgun (WGS) entry which is preliminary data.</text>
</comment>
<accession>A0AAV9ZLJ7</accession>
<dbReference type="AlphaFoldDB" id="A0AAV9ZLJ7"/>
<protein>
    <submittedName>
        <fullName evidence="2">Uncharacterized protein</fullName>
    </submittedName>
</protein>
<evidence type="ECO:0000313" key="3">
    <source>
        <dbReference type="Proteomes" id="UP001362999"/>
    </source>
</evidence>
<proteinExistence type="predicted"/>
<reference evidence="2 3" key="1">
    <citation type="journal article" date="2024" name="J Genomics">
        <title>Draft genome sequencing and assembly of Favolaschia claudopus CIRM-BRFM 2984 isolated from oak limbs.</title>
        <authorList>
            <person name="Navarro D."/>
            <person name="Drula E."/>
            <person name="Chaduli D."/>
            <person name="Cazenave R."/>
            <person name="Ahrendt S."/>
            <person name="Wang J."/>
            <person name="Lipzen A."/>
            <person name="Daum C."/>
            <person name="Barry K."/>
            <person name="Grigoriev I.V."/>
            <person name="Favel A."/>
            <person name="Rosso M.N."/>
            <person name="Martin F."/>
        </authorList>
    </citation>
    <scope>NUCLEOTIDE SEQUENCE [LARGE SCALE GENOMIC DNA]</scope>
    <source>
        <strain evidence="2 3">CIRM-BRFM 2984</strain>
    </source>
</reference>
<gene>
    <name evidence="2" type="ORF">R3P38DRAFT_2805831</name>
</gene>
<dbReference type="Proteomes" id="UP001362999">
    <property type="component" value="Unassembled WGS sequence"/>
</dbReference>
<evidence type="ECO:0000256" key="1">
    <source>
        <dbReference type="SAM" id="MobiDB-lite"/>
    </source>
</evidence>
<feature type="region of interest" description="Disordered" evidence="1">
    <location>
        <begin position="23"/>
        <end position="106"/>
    </location>
</feature>
<keyword evidence="3" id="KW-1185">Reference proteome</keyword>
<name>A0AAV9ZLJ7_9AGAR</name>
<evidence type="ECO:0000313" key="2">
    <source>
        <dbReference type="EMBL" id="KAK6985099.1"/>
    </source>
</evidence>
<organism evidence="2 3">
    <name type="scientific">Favolaschia claudopus</name>
    <dbReference type="NCBI Taxonomy" id="2862362"/>
    <lineage>
        <taxon>Eukaryota</taxon>
        <taxon>Fungi</taxon>
        <taxon>Dikarya</taxon>
        <taxon>Basidiomycota</taxon>
        <taxon>Agaricomycotina</taxon>
        <taxon>Agaricomycetes</taxon>
        <taxon>Agaricomycetidae</taxon>
        <taxon>Agaricales</taxon>
        <taxon>Marasmiineae</taxon>
        <taxon>Mycenaceae</taxon>
        <taxon>Favolaschia</taxon>
    </lineage>
</organism>